<feature type="region of interest" description="Disordered" evidence="1">
    <location>
        <begin position="1"/>
        <end position="25"/>
    </location>
</feature>
<evidence type="ECO:0000313" key="3">
    <source>
        <dbReference type="EMBL" id="TGY63205.1"/>
    </source>
</evidence>
<accession>A0A4S2F318</accession>
<dbReference type="AlphaFoldDB" id="A0A4S2F318"/>
<keyword evidence="2" id="KW-1133">Transmembrane helix</keyword>
<organism evidence="3 4">
    <name type="scientific">Muricaecibacterium torontonense</name>
    <dbReference type="NCBI Taxonomy" id="3032871"/>
    <lineage>
        <taxon>Bacteria</taxon>
        <taxon>Bacillati</taxon>
        <taxon>Actinomycetota</taxon>
        <taxon>Coriobacteriia</taxon>
        <taxon>Coriobacteriales</taxon>
        <taxon>Atopobiaceae</taxon>
        <taxon>Muricaecibacterium</taxon>
    </lineage>
</organism>
<feature type="transmembrane region" description="Helical" evidence="2">
    <location>
        <begin position="779"/>
        <end position="800"/>
    </location>
</feature>
<protein>
    <submittedName>
        <fullName evidence="3">Uncharacterized protein</fullName>
    </submittedName>
</protein>
<feature type="region of interest" description="Disordered" evidence="1">
    <location>
        <begin position="720"/>
        <end position="757"/>
    </location>
</feature>
<evidence type="ECO:0000256" key="2">
    <source>
        <dbReference type="SAM" id="Phobius"/>
    </source>
</evidence>
<evidence type="ECO:0000256" key="1">
    <source>
        <dbReference type="SAM" id="MobiDB-lite"/>
    </source>
</evidence>
<proteinExistence type="predicted"/>
<gene>
    <name evidence="3" type="ORF">E5334_01505</name>
</gene>
<keyword evidence="2" id="KW-0812">Transmembrane</keyword>
<comment type="caution">
    <text evidence="3">The sequence shown here is derived from an EMBL/GenBank/DDBJ whole genome shotgun (WGS) entry which is preliminary data.</text>
</comment>
<keyword evidence="4" id="KW-1185">Reference proteome</keyword>
<feature type="region of interest" description="Disordered" evidence="1">
    <location>
        <begin position="434"/>
        <end position="457"/>
    </location>
</feature>
<evidence type="ECO:0000313" key="4">
    <source>
        <dbReference type="Proteomes" id="UP000310263"/>
    </source>
</evidence>
<dbReference type="Proteomes" id="UP000310263">
    <property type="component" value="Unassembled WGS sequence"/>
</dbReference>
<sequence>MDPTKIDPANPPKPQINIDTDDDGIPDTNVVDEPVITYTITTQLRGITTGASISPSANVVKGASAAVVWAPGENTYVSRVEVDGRRVDAKGGRYEFSHLSGDHSVVVTLAEIPLIPAHTTKGYYTITVNTYGVSKGVEASDSMAVAAGSSEAVTWSVKEGHVIKSVSVDGARLSLDQVAAGSCNFSAIAANHVVDIVVEAQDGTTGLAPDNVVVSTKIEGGPGTITGGSTVAKGESYTVAWNPVIQTTADRDDPAYAVYEVESVSVNGAAVDGDASDVSLTNIKENQEVVVKLRPVTFNVAILKYGDGTAKPSKTVYKGNHYVDISAQANAGSRITYLEIDGKEVYREGIKKSPSLRQELDAVPKTAPEDPSTAAEKDAQSPQALSAAAAAALRGEDASSEAPELQKLAIPQDQPASEEDNAGEEAAQIEAAQTNKLEQEAPASNTASQTDEPEEETTLLEELFSATMTKAYAAEIPAAVFNPEEIIEPLLTGTTRMDMGIRDIDKDHQIKVYFAKDGEPAVTPETLGSTVDIETQVDGGPGEITGGGIFDPDDVDPDNPPKIQWEVPEGYTPVEVEIYPKGGSGDPVVVPVAPGQTAVDIPSSILESDGEYVVKLKVQKESEGDDVAPKQRESLADTTFYEVASSISGGPGTVTATTDVMEGASHTVTWAAGERDGVRYRVAKVLIDGKEHPELAEAASYTFEDVASNHTIEVVLEPVAEEGPVPDDEKPAADNGGGSTGPVAEKTEAGQPAVGSKVVKPAASNGAVPATGDTESSQGALAAALAAAGILGALIVRVAYGARKKENL</sequence>
<reference evidence="3 4" key="1">
    <citation type="submission" date="2019-04" db="EMBL/GenBank/DDBJ databases">
        <title>Microbes associate with the intestines of laboratory mice.</title>
        <authorList>
            <person name="Navarre W."/>
            <person name="Wong E."/>
            <person name="Huang K."/>
            <person name="Tropini C."/>
            <person name="Ng K."/>
            <person name="Yu B."/>
        </authorList>
    </citation>
    <scope>NUCLEOTIDE SEQUENCE [LARGE SCALE GENOMIC DNA]</scope>
    <source>
        <strain evidence="3 4">NM07_P-09</strain>
    </source>
</reference>
<name>A0A4S2F318_9ACTN</name>
<feature type="region of interest" description="Disordered" evidence="1">
    <location>
        <begin position="356"/>
        <end position="404"/>
    </location>
</feature>
<feature type="compositionally biased region" description="Low complexity" evidence="1">
    <location>
        <begin position="380"/>
        <end position="393"/>
    </location>
</feature>
<dbReference type="EMBL" id="SRYE01000001">
    <property type="protein sequence ID" value="TGY63205.1"/>
    <property type="molecule type" value="Genomic_DNA"/>
</dbReference>
<keyword evidence="2" id="KW-0472">Membrane</keyword>